<dbReference type="Pfam" id="PF08668">
    <property type="entry name" value="HDOD"/>
    <property type="match status" value="1"/>
</dbReference>
<dbReference type="PROSITE" id="PS51833">
    <property type="entry name" value="HDOD"/>
    <property type="match status" value="1"/>
</dbReference>
<dbReference type="InterPro" id="IPR035919">
    <property type="entry name" value="EAL_sf"/>
</dbReference>
<dbReference type="PANTHER" id="PTHR33525">
    <property type="match status" value="1"/>
</dbReference>
<gene>
    <name evidence="3" type="ORF">IX92_09085</name>
</gene>
<proteinExistence type="predicted"/>
<dbReference type="SUPFAM" id="SSF109604">
    <property type="entry name" value="HD-domain/PDEase-like"/>
    <property type="match status" value="1"/>
</dbReference>
<dbReference type="InterPro" id="IPR014408">
    <property type="entry name" value="dGMP_Pdiesterase_EAL/HD-GYP"/>
</dbReference>
<dbReference type="KEGG" id="vcy:IX92_09085"/>
<evidence type="ECO:0000259" key="1">
    <source>
        <dbReference type="PROSITE" id="PS50883"/>
    </source>
</evidence>
<dbReference type="RefSeq" id="WP_043008517.1">
    <property type="nucleotide sequence ID" value="NZ_CP009617.1"/>
</dbReference>
<feature type="domain" description="HDOD" evidence="2">
    <location>
        <begin position="200"/>
        <end position="386"/>
    </location>
</feature>
<keyword evidence="4" id="KW-1185">Reference proteome</keyword>
<reference evidence="3 4" key="1">
    <citation type="submission" date="2014-10" db="EMBL/GenBank/DDBJ databases">
        <title>The Complete Genome Sequence for the Shellfish Pathogen Vibrio coralliilyticus RE98 Isolated from a Shellfish Hatchery.</title>
        <authorList>
            <person name="Richards G.P."/>
            <person name="Bono J.L."/>
            <person name="Watson M.A."/>
            <person name="Needleman D.S."/>
        </authorList>
    </citation>
    <scope>NUCLEOTIDE SEQUENCE [LARGE SCALE GENOMIC DNA]</scope>
    <source>
        <strain evidence="3 4">RE98</strain>
    </source>
</reference>
<dbReference type="InterPro" id="IPR052340">
    <property type="entry name" value="RNase_Y/CdgJ"/>
</dbReference>
<dbReference type="PIRSF" id="PIRSF003180">
    <property type="entry name" value="DiGMPpdiest_YuxH"/>
    <property type="match status" value="1"/>
</dbReference>
<accession>A0AAN0SE51</accession>
<protein>
    <submittedName>
        <fullName evidence="3">Signal transduction protein</fullName>
    </submittedName>
</protein>
<dbReference type="EMBL" id="CP009617">
    <property type="protein sequence ID" value="AIW19200.1"/>
    <property type="molecule type" value="Genomic_DNA"/>
</dbReference>
<dbReference type="PROSITE" id="PS50883">
    <property type="entry name" value="EAL"/>
    <property type="match status" value="1"/>
</dbReference>
<dbReference type="Pfam" id="PF00563">
    <property type="entry name" value="EAL"/>
    <property type="match status" value="1"/>
</dbReference>
<evidence type="ECO:0000259" key="2">
    <source>
        <dbReference type="PROSITE" id="PS51833"/>
    </source>
</evidence>
<name>A0AAN0SE51_9VIBR</name>
<dbReference type="SUPFAM" id="SSF141868">
    <property type="entry name" value="EAL domain-like"/>
    <property type="match status" value="1"/>
</dbReference>
<dbReference type="InterPro" id="IPR013976">
    <property type="entry name" value="HDOD"/>
</dbReference>
<evidence type="ECO:0000313" key="3">
    <source>
        <dbReference type="EMBL" id="AIW19200.1"/>
    </source>
</evidence>
<dbReference type="Gene3D" id="1.10.3210.10">
    <property type="entry name" value="Hypothetical protein af1432"/>
    <property type="match status" value="1"/>
</dbReference>
<feature type="domain" description="EAL" evidence="1">
    <location>
        <begin position="1"/>
        <end position="206"/>
    </location>
</feature>
<dbReference type="PANTHER" id="PTHR33525:SF4">
    <property type="entry name" value="CYCLIC DI-GMP PHOSPHODIESTERASE CDGJ"/>
    <property type="match status" value="1"/>
</dbReference>
<evidence type="ECO:0000313" key="4">
    <source>
        <dbReference type="Proteomes" id="UP000030081"/>
    </source>
</evidence>
<dbReference type="Proteomes" id="UP000030081">
    <property type="component" value="Chromosome 1"/>
</dbReference>
<dbReference type="InterPro" id="IPR001633">
    <property type="entry name" value="EAL_dom"/>
</dbReference>
<organism evidence="3 4">
    <name type="scientific">Vibrio coralliilyticus</name>
    <dbReference type="NCBI Taxonomy" id="190893"/>
    <lineage>
        <taxon>Bacteria</taxon>
        <taxon>Pseudomonadati</taxon>
        <taxon>Pseudomonadota</taxon>
        <taxon>Gammaproteobacteria</taxon>
        <taxon>Vibrionales</taxon>
        <taxon>Vibrionaceae</taxon>
        <taxon>Vibrio</taxon>
    </lineage>
</organism>
<dbReference type="SMART" id="SM00052">
    <property type="entry name" value="EAL"/>
    <property type="match status" value="1"/>
</dbReference>
<dbReference type="Gene3D" id="3.20.20.450">
    <property type="entry name" value="EAL domain"/>
    <property type="match status" value="1"/>
</dbReference>
<sequence length="401" mass="45678">MSSKLSIVARQPIIDKNKELFAYELLYRESDTNAFQSENAKRVTMRLLSEQFLTFQKKNLDNKQGFVNFEYKDLIEGVPFDFSSNDIVVEILESCSPTDELFNAVSELKQKNYLVALDDFEPSPEWDRFCKLIDFIKLDLRALSMKECAGIIRDFQHSNIQFIAEKIEDNTEFQQACQCGFDYFQGYFYQKPELIKTKKLSASAVDIFKLSALVAKRDIEVHKVNQVIERNPILSVQLLNFVNNDSRLNRSIESTQQALAYLGNDRIRKYVTYTTLSALSPSKPNIILRNLLTRAKLLEELAANIKQPHLADSAYLCGMLSLVEGLLDMALEDIVSSLSLSDVITDALIHRKGVLGSLLSIAEAIESSNWKLLEPLLKDVELHEETVMDCITNSNAWVSEM</sequence>
<dbReference type="AlphaFoldDB" id="A0AAN0SE51"/>